<name>A0AB33C1B0_LACGS</name>
<reference evidence="1 2" key="1">
    <citation type="submission" date="2017-05" db="EMBL/GenBank/DDBJ databases">
        <authorList>
            <person name="Oh N.-S."/>
        </authorList>
    </citation>
    <scope>NUCLEOTIDE SEQUENCE [LARGE SCALE GENOMIC DNA]</scope>
    <source>
        <strain evidence="1 2">4M13</strain>
    </source>
</reference>
<dbReference type="Proteomes" id="UP000195798">
    <property type="component" value="Chromosome"/>
</dbReference>
<gene>
    <name evidence="1" type="ORF">CCE30_00425</name>
</gene>
<proteinExistence type="predicted"/>
<accession>A0AB33C1B0</accession>
<organism evidence="1 2">
    <name type="scientific">Lactobacillus gasseri</name>
    <dbReference type="NCBI Taxonomy" id="1596"/>
    <lineage>
        <taxon>Bacteria</taxon>
        <taxon>Bacillati</taxon>
        <taxon>Bacillota</taxon>
        <taxon>Bacilli</taxon>
        <taxon>Lactobacillales</taxon>
        <taxon>Lactobacillaceae</taxon>
        <taxon>Lactobacillus</taxon>
    </lineage>
</organism>
<evidence type="ECO:0000313" key="1">
    <source>
        <dbReference type="EMBL" id="ART97475.1"/>
    </source>
</evidence>
<evidence type="ECO:0000313" key="2">
    <source>
        <dbReference type="Proteomes" id="UP000195798"/>
    </source>
</evidence>
<protein>
    <submittedName>
        <fullName evidence="1">Uncharacterized protein</fullName>
    </submittedName>
</protein>
<dbReference type="EMBL" id="CP021427">
    <property type="protein sequence ID" value="ART97475.1"/>
    <property type="molecule type" value="Genomic_DNA"/>
</dbReference>
<dbReference type="RefSeq" id="WP_087261215.1">
    <property type="nucleotide sequence ID" value="NZ_CP021427.1"/>
</dbReference>
<dbReference type="AlphaFoldDB" id="A0AB33C1B0"/>
<sequence>MINPATNLTAISAAQVAKGLHAQTQLATKINKPFDNMKGMSAMTFNFKNEMPSASSFATKVKTNNIATIAGNFKR</sequence>